<accession>I4CDA5</accession>
<protein>
    <submittedName>
        <fullName evidence="2">Cupin domain-containing protein</fullName>
    </submittedName>
</protein>
<sequence length="114" mass="12540">MEVCRKLENIPWAPHAIAEGVLIKPYISQRDDGLNVTCMLVNIPAGKEVAEHIHPTQDDILYPLSGKATMWVDGTGEFTLEPGIAVRVPKGTKHKIVDVVEELLVLDVFCPALL</sequence>
<dbReference type="OrthoDB" id="9791297at2"/>
<evidence type="ECO:0000313" key="3">
    <source>
        <dbReference type="Proteomes" id="UP000006055"/>
    </source>
</evidence>
<dbReference type="Proteomes" id="UP000006055">
    <property type="component" value="Chromosome"/>
</dbReference>
<dbReference type="CDD" id="cd02208">
    <property type="entry name" value="cupin_RmlC-like"/>
    <property type="match status" value="1"/>
</dbReference>
<feature type="domain" description="Cupin type-2" evidence="1">
    <location>
        <begin position="40"/>
        <end position="100"/>
    </location>
</feature>
<keyword evidence="3" id="KW-1185">Reference proteome</keyword>
<gene>
    <name evidence="2" type="ordered locus">Desti_4932</name>
</gene>
<proteinExistence type="predicted"/>
<dbReference type="RefSeq" id="WP_014812651.1">
    <property type="nucleotide sequence ID" value="NC_018025.1"/>
</dbReference>
<dbReference type="HOGENOM" id="CLU_2117103_0_0_7"/>
<evidence type="ECO:0000313" key="2">
    <source>
        <dbReference type="EMBL" id="AFM27546.1"/>
    </source>
</evidence>
<dbReference type="InterPro" id="IPR052538">
    <property type="entry name" value="Flavonoid_dioxygenase-like"/>
</dbReference>
<reference evidence="3" key="1">
    <citation type="submission" date="2012-06" db="EMBL/GenBank/DDBJ databases">
        <title>Complete sequence of chromosome of Desulfomonile tiedjei DSM 6799.</title>
        <authorList>
            <person name="Lucas S."/>
            <person name="Copeland A."/>
            <person name="Lapidus A."/>
            <person name="Glavina del Rio T."/>
            <person name="Dalin E."/>
            <person name="Tice H."/>
            <person name="Bruce D."/>
            <person name="Goodwin L."/>
            <person name="Pitluck S."/>
            <person name="Peters L."/>
            <person name="Ovchinnikova G."/>
            <person name="Zeytun A."/>
            <person name="Lu M."/>
            <person name="Kyrpides N."/>
            <person name="Mavromatis K."/>
            <person name="Ivanova N."/>
            <person name="Brettin T."/>
            <person name="Detter J.C."/>
            <person name="Han C."/>
            <person name="Larimer F."/>
            <person name="Land M."/>
            <person name="Hauser L."/>
            <person name="Markowitz V."/>
            <person name="Cheng J.-F."/>
            <person name="Hugenholtz P."/>
            <person name="Woyke T."/>
            <person name="Wu D."/>
            <person name="Spring S."/>
            <person name="Schroeder M."/>
            <person name="Brambilla E."/>
            <person name="Klenk H.-P."/>
            <person name="Eisen J.A."/>
        </authorList>
    </citation>
    <scope>NUCLEOTIDE SEQUENCE [LARGE SCALE GENOMIC DNA]</scope>
    <source>
        <strain evidence="3">ATCC 49306 / DSM 6799 / DCB-1</strain>
    </source>
</reference>
<dbReference type="STRING" id="706587.Desti_4932"/>
<dbReference type="SUPFAM" id="SSF51182">
    <property type="entry name" value="RmlC-like cupins"/>
    <property type="match status" value="1"/>
</dbReference>
<dbReference type="PANTHER" id="PTHR43346:SF1">
    <property type="entry name" value="QUERCETIN 2,3-DIOXYGENASE-RELATED"/>
    <property type="match status" value="1"/>
</dbReference>
<dbReference type="EMBL" id="CP003360">
    <property type="protein sequence ID" value="AFM27546.1"/>
    <property type="molecule type" value="Genomic_DNA"/>
</dbReference>
<organism evidence="2 3">
    <name type="scientific">Desulfomonile tiedjei (strain ATCC 49306 / DSM 6799 / DCB-1)</name>
    <dbReference type="NCBI Taxonomy" id="706587"/>
    <lineage>
        <taxon>Bacteria</taxon>
        <taxon>Pseudomonadati</taxon>
        <taxon>Thermodesulfobacteriota</taxon>
        <taxon>Desulfomonilia</taxon>
        <taxon>Desulfomonilales</taxon>
        <taxon>Desulfomonilaceae</taxon>
        <taxon>Desulfomonile</taxon>
    </lineage>
</organism>
<dbReference type="Pfam" id="PF07883">
    <property type="entry name" value="Cupin_2"/>
    <property type="match status" value="1"/>
</dbReference>
<dbReference type="eggNOG" id="COG0662">
    <property type="taxonomic scope" value="Bacteria"/>
</dbReference>
<name>I4CDA5_DESTA</name>
<dbReference type="PANTHER" id="PTHR43346">
    <property type="entry name" value="LIGAND BINDING DOMAIN PROTEIN, PUTATIVE (AFU_ORTHOLOGUE AFUA_6G14370)-RELATED"/>
    <property type="match status" value="1"/>
</dbReference>
<dbReference type="InterPro" id="IPR013096">
    <property type="entry name" value="Cupin_2"/>
</dbReference>
<dbReference type="Gene3D" id="2.60.120.10">
    <property type="entry name" value="Jelly Rolls"/>
    <property type="match status" value="1"/>
</dbReference>
<dbReference type="KEGG" id="dti:Desti_4932"/>
<dbReference type="InterPro" id="IPR011051">
    <property type="entry name" value="RmlC_Cupin_sf"/>
</dbReference>
<evidence type="ECO:0000259" key="1">
    <source>
        <dbReference type="Pfam" id="PF07883"/>
    </source>
</evidence>
<dbReference type="AlphaFoldDB" id="I4CDA5"/>
<dbReference type="InterPro" id="IPR014710">
    <property type="entry name" value="RmlC-like_jellyroll"/>
</dbReference>